<feature type="compositionally biased region" description="Acidic residues" evidence="1">
    <location>
        <begin position="52"/>
        <end position="62"/>
    </location>
</feature>
<dbReference type="PROSITE" id="PS50181">
    <property type="entry name" value="FBOX"/>
    <property type="match status" value="1"/>
</dbReference>
<dbReference type="EMBL" id="JARJCN010000001">
    <property type="protein sequence ID" value="KAJ7104524.1"/>
    <property type="molecule type" value="Genomic_DNA"/>
</dbReference>
<dbReference type="Pfam" id="PF00646">
    <property type="entry name" value="F-box"/>
    <property type="match status" value="1"/>
</dbReference>
<proteinExistence type="predicted"/>
<feature type="compositionally biased region" description="Polar residues" evidence="1">
    <location>
        <begin position="1"/>
        <end position="17"/>
    </location>
</feature>
<feature type="region of interest" description="Disordered" evidence="1">
    <location>
        <begin position="1"/>
        <end position="97"/>
    </location>
</feature>
<dbReference type="Proteomes" id="UP001222325">
    <property type="component" value="Unassembled WGS sequence"/>
</dbReference>
<sequence length="752" mass="84606">MSTVRRQSGRIANQVLSSGKAEENSTLNLKTKGSAAVQVKPKSLSDKRCQPDEEEGSEELQEEREARSDSTEYANPTPGKRLVKRQKLEKATSTTPKKRKGIVNKTCYLTTIPLDVLLEIFVRLEPKDLVLLARTSHAFRGQLLSQSSNNIWRKARENVDGPDCPQDLSEQQWTHLLYGPAQCQSCGAKNVQRVDFGLRRRSCTMCLKRNLVVKSSFKKHFPDLEQTVLDYIPYTNIGGSAHGHASRSKFYWKSDIEKMIQTLAVYNRDVHMRVVDASKKLEDFTAERIALVASVVDHAAICQDWSRHLAIRRAEQERGRASRRYNAIKARFMERGYVEPDVSCIKHEDSVRQTSQLTDRIWNRIYPALELRIQTERDERLQAERDGRIAARIRLAETICTEYKKTLAPVQWRFFPGTHAILQLPAFDSVVKAPDDVNVEPTHFKEARDALPGFVGSWAALREAELLRLLDDGQRLALSRSGTQAGPSSTPDTRSLGLATSVFECAQQLCNAKRVSPNALIGWAGAASHHCYAATTGFYASTRRIKHVETILAYSERGSAAAASLVSMVGLSGQHATCEDMDKLDLRFLCLTCPGRTGQNNKQTYSAYSWRAAISHFVDAQHSAPLWRQLNTVETQKVKAAEGADPTLSWSCSHCAQFFDDCHTFTKVVDHVKTVHALANPTAPEDLFRHLDLTRAPAIFLVASLQLEYHCKRCSGNARNRHFDMNGVQQHLKQKHKILNPLSNEDWEATTQ</sequence>
<dbReference type="SUPFAM" id="SSF81383">
    <property type="entry name" value="F-box domain"/>
    <property type="match status" value="1"/>
</dbReference>
<keyword evidence="4" id="KW-1185">Reference proteome</keyword>
<comment type="caution">
    <text evidence="3">The sequence shown here is derived from an EMBL/GenBank/DDBJ whole genome shotgun (WGS) entry which is preliminary data.</text>
</comment>
<evidence type="ECO:0000313" key="4">
    <source>
        <dbReference type="Proteomes" id="UP001222325"/>
    </source>
</evidence>
<evidence type="ECO:0000259" key="2">
    <source>
        <dbReference type="PROSITE" id="PS50181"/>
    </source>
</evidence>
<feature type="domain" description="F-box" evidence="2">
    <location>
        <begin position="106"/>
        <end position="155"/>
    </location>
</feature>
<dbReference type="CDD" id="cd09917">
    <property type="entry name" value="F-box_SF"/>
    <property type="match status" value="1"/>
</dbReference>
<name>A0AAD6UJS4_9AGAR</name>
<gene>
    <name evidence="3" type="ORF">B0H15DRAFT_810431</name>
</gene>
<protein>
    <recommendedName>
        <fullName evidence="2">F-box domain-containing protein</fullName>
    </recommendedName>
</protein>
<dbReference type="AlphaFoldDB" id="A0AAD6UJS4"/>
<reference evidence="3" key="1">
    <citation type="submission" date="2023-03" db="EMBL/GenBank/DDBJ databases">
        <title>Massive genome expansion in bonnet fungi (Mycena s.s.) driven by repeated elements and novel gene families across ecological guilds.</title>
        <authorList>
            <consortium name="Lawrence Berkeley National Laboratory"/>
            <person name="Harder C.B."/>
            <person name="Miyauchi S."/>
            <person name="Viragh M."/>
            <person name="Kuo A."/>
            <person name="Thoen E."/>
            <person name="Andreopoulos B."/>
            <person name="Lu D."/>
            <person name="Skrede I."/>
            <person name="Drula E."/>
            <person name="Henrissat B."/>
            <person name="Morin E."/>
            <person name="Kohler A."/>
            <person name="Barry K."/>
            <person name="LaButti K."/>
            <person name="Morin E."/>
            <person name="Salamov A."/>
            <person name="Lipzen A."/>
            <person name="Mereny Z."/>
            <person name="Hegedus B."/>
            <person name="Baldrian P."/>
            <person name="Stursova M."/>
            <person name="Weitz H."/>
            <person name="Taylor A."/>
            <person name="Grigoriev I.V."/>
            <person name="Nagy L.G."/>
            <person name="Martin F."/>
            <person name="Kauserud H."/>
        </authorList>
    </citation>
    <scope>NUCLEOTIDE SEQUENCE</scope>
    <source>
        <strain evidence="3">CBHHK173m</strain>
    </source>
</reference>
<accession>A0AAD6UJS4</accession>
<organism evidence="3 4">
    <name type="scientific">Mycena belliarum</name>
    <dbReference type="NCBI Taxonomy" id="1033014"/>
    <lineage>
        <taxon>Eukaryota</taxon>
        <taxon>Fungi</taxon>
        <taxon>Dikarya</taxon>
        <taxon>Basidiomycota</taxon>
        <taxon>Agaricomycotina</taxon>
        <taxon>Agaricomycetes</taxon>
        <taxon>Agaricomycetidae</taxon>
        <taxon>Agaricales</taxon>
        <taxon>Marasmiineae</taxon>
        <taxon>Mycenaceae</taxon>
        <taxon>Mycena</taxon>
    </lineage>
</organism>
<evidence type="ECO:0000256" key="1">
    <source>
        <dbReference type="SAM" id="MobiDB-lite"/>
    </source>
</evidence>
<dbReference type="InterPro" id="IPR001810">
    <property type="entry name" value="F-box_dom"/>
</dbReference>
<dbReference type="InterPro" id="IPR036047">
    <property type="entry name" value="F-box-like_dom_sf"/>
</dbReference>
<evidence type="ECO:0000313" key="3">
    <source>
        <dbReference type="EMBL" id="KAJ7104524.1"/>
    </source>
</evidence>